<feature type="transmembrane region" description="Helical" evidence="2">
    <location>
        <begin position="621"/>
        <end position="643"/>
    </location>
</feature>
<evidence type="ECO:0000313" key="4">
    <source>
        <dbReference type="EMBL" id="KAF2818378.1"/>
    </source>
</evidence>
<evidence type="ECO:0000256" key="2">
    <source>
        <dbReference type="SAM" id="Phobius"/>
    </source>
</evidence>
<dbReference type="InterPro" id="IPR046623">
    <property type="entry name" value="DUF6536"/>
</dbReference>
<evidence type="ECO:0000313" key="5">
    <source>
        <dbReference type="Proteomes" id="UP000799424"/>
    </source>
</evidence>
<evidence type="ECO:0000256" key="1">
    <source>
        <dbReference type="SAM" id="MobiDB-lite"/>
    </source>
</evidence>
<keyword evidence="2" id="KW-0472">Membrane</keyword>
<gene>
    <name evidence="4" type="ORF">CC86DRAFT_472899</name>
</gene>
<keyword evidence="5" id="KW-1185">Reference proteome</keyword>
<feature type="region of interest" description="Disordered" evidence="1">
    <location>
        <begin position="57"/>
        <end position="76"/>
    </location>
</feature>
<dbReference type="Proteomes" id="UP000799424">
    <property type="component" value="Unassembled WGS sequence"/>
</dbReference>
<proteinExistence type="predicted"/>
<dbReference type="Pfam" id="PF20163">
    <property type="entry name" value="DUF6536"/>
    <property type="match status" value="1"/>
</dbReference>
<feature type="transmembrane region" description="Helical" evidence="2">
    <location>
        <begin position="164"/>
        <end position="185"/>
    </location>
</feature>
<sequence length="756" mass="84053">MPSRPPSPVSPLSPPLDLELGLIDTIPLMRLSNSEDAATQPSRLNPGPQYHLETRLDDRADSDAQSQQQQRIGRPDRNLGIVFSRPGLSDRITAHARSADLRLTQRLRRSRFHGWRMGVLIGCCMSTLVLGCNIAMIVIGAVSGFDNDGVADLITGDETKITRWNTALHILINTLSTVLLAGSNYTMQVLSSPTRGDIDKAHARNQWLEVGILSPRNMRSLPRRRRYLCLLLSLSSIPLHLFYNASVYKITASNEWNLNIVDVNRLVIDGRINKYSNLTPAMGWTLADKEWREPYSKQYTPDRGDLYLFIDRMAFPTVQQYYQTPNPGPQQIEMPGNQTIVASLTSETTEWILLPGYDGSANSTPISAHVAYAYSFSSKNRSRVQISLHFMTVVVVFNMLKLMVMTTVLVTDRSAYLVTLGDAAASFLKRPDPNTDGKCILGKEELFTSLGLPALHPTSKDEEAKALGMRSKGIWSPRPRRYLFSINRHGKVIYSMLVLLIITLLACLPLYMRDYMSQTDLDLGISSSASTTSWAWGSASDDSISFGSGDTTSAGTLYNAWLANMPQLFLSFAFLNINTICTSMAFEQEWNGLATSRKYLRVTKPVGLQRSTYFLQLPYRWSLPLITIGGVLHWLLSQAFFLVRIDFYNRKGEKTQDSKSACGFSVLCLTIFMAFALLLLIVVGVIGFWKRPMSIPVAGSCSLAISAACHPPSDEIDAQLKMVQWGVVDLKEGEGHGHCSLSSGSVELPKIGKTYF</sequence>
<keyword evidence="2" id="KW-0812">Transmembrane</keyword>
<feature type="domain" description="DUF6536" evidence="3">
    <location>
        <begin position="115"/>
        <end position="262"/>
    </location>
</feature>
<name>A0A6A6ZC15_9PLEO</name>
<dbReference type="EMBL" id="MU006253">
    <property type="protein sequence ID" value="KAF2818378.1"/>
    <property type="molecule type" value="Genomic_DNA"/>
</dbReference>
<dbReference type="PANTHER" id="PTHR35395:SF1">
    <property type="entry name" value="DUF6536 DOMAIN-CONTAINING PROTEIN"/>
    <property type="match status" value="1"/>
</dbReference>
<feature type="transmembrane region" description="Helical" evidence="2">
    <location>
        <begin position="118"/>
        <end position="144"/>
    </location>
</feature>
<protein>
    <recommendedName>
        <fullName evidence="3">DUF6536 domain-containing protein</fullName>
    </recommendedName>
</protein>
<keyword evidence="2" id="KW-1133">Transmembrane helix</keyword>
<dbReference type="PANTHER" id="PTHR35395">
    <property type="entry name" value="DUF6536 DOMAIN-CONTAINING PROTEIN"/>
    <property type="match status" value="1"/>
</dbReference>
<dbReference type="OrthoDB" id="5429634at2759"/>
<accession>A0A6A6ZC15</accession>
<feature type="transmembrane region" description="Helical" evidence="2">
    <location>
        <begin position="664"/>
        <end position="689"/>
    </location>
</feature>
<evidence type="ECO:0000259" key="3">
    <source>
        <dbReference type="Pfam" id="PF20163"/>
    </source>
</evidence>
<reference evidence="4" key="1">
    <citation type="journal article" date="2020" name="Stud. Mycol.">
        <title>101 Dothideomycetes genomes: a test case for predicting lifestyles and emergence of pathogens.</title>
        <authorList>
            <person name="Haridas S."/>
            <person name="Albert R."/>
            <person name="Binder M."/>
            <person name="Bloem J."/>
            <person name="Labutti K."/>
            <person name="Salamov A."/>
            <person name="Andreopoulos B."/>
            <person name="Baker S."/>
            <person name="Barry K."/>
            <person name="Bills G."/>
            <person name="Bluhm B."/>
            <person name="Cannon C."/>
            <person name="Castanera R."/>
            <person name="Culley D."/>
            <person name="Daum C."/>
            <person name="Ezra D."/>
            <person name="Gonzalez J."/>
            <person name="Henrissat B."/>
            <person name="Kuo A."/>
            <person name="Liang C."/>
            <person name="Lipzen A."/>
            <person name="Lutzoni F."/>
            <person name="Magnuson J."/>
            <person name="Mondo S."/>
            <person name="Nolan M."/>
            <person name="Ohm R."/>
            <person name="Pangilinan J."/>
            <person name="Park H.-J."/>
            <person name="Ramirez L."/>
            <person name="Alfaro M."/>
            <person name="Sun H."/>
            <person name="Tritt A."/>
            <person name="Yoshinaga Y."/>
            <person name="Zwiers L.-H."/>
            <person name="Turgeon B."/>
            <person name="Goodwin S."/>
            <person name="Spatafora J."/>
            <person name="Crous P."/>
            <person name="Grigoriev I."/>
        </authorList>
    </citation>
    <scope>NUCLEOTIDE SEQUENCE</scope>
    <source>
        <strain evidence="4">CBS 113818</strain>
    </source>
</reference>
<feature type="transmembrane region" description="Helical" evidence="2">
    <location>
        <begin position="388"/>
        <end position="410"/>
    </location>
</feature>
<feature type="transmembrane region" description="Helical" evidence="2">
    <location>
        <begin position="492"/>
        <end position="512"/>
    </location>
</feature>
<organism evidence="4 5">
    <name type="scientific">Ophiobolus disseminans</name>
    <dbReference type="NCBI Taxonomy" id="1469910"/>
    <lineage>
        <taxon>Eukaryota</taxon>
        <taxon>Fungi</taxon>
        <taxon>Dikarya</taxon>
        <taxon>Ascomycota</taxon>
        <taxon>Pezizomycotina</taxon>
        <taxon>Dothideomycetes</taxon>
        <taxon>Pleosporomycetidae</taxon>
        <taxon>Pleosporales</taxon>
        <taxon>Pleosporineae</taxon>
        <taxon>Phaeosphaeriaceae</taxon>
        <taxon>Ophiobolus</taxon>
    </lineage>
</organism>
<dbReference type="AlphaFoldDB" id="A0A6A6ZC15"/>